<reference evidence="2" key="1">
    <citation type="submission" date="2021-03" db="EMBL/GenBank/DDBJ databases">
        <authorList>
            <person name="Alouane T."/>
            <person name="Langin T."/>
            <person name="Bonhomme L."/>
        </authorList>
    </citation>
    <scope>NUCLEOTIDE SEQUENCE</scope>
    <source>
        <strain evidence="2">MDC_Fg202</strain>
    </source>
</reference>
<dbReference type="EMBL" id="CAJPIJ010000261">
    <property type="protein sequence ID" value="CAG2010973.1"/>
    <property type="molecule type" value="Genomic_DNA"/>
</dbReference>
<proteinExistence type="predicted"/>
<evidence type="ECO:0000256" key="1">
    <source>
        <dbReference type="SAM" id="MobiDB-lite"/>
    </source>
</evidence>
<evidence type="ECO:0000313" key="2">
    <source>
        <dbReference type="EMBL" id="CAG2010973.1"/>
    </source>
</evidence>
<comment type="caution">
    <text evidence="2">The sequence shown here is derived from an EMBL/GenBank/DDBJ whole genome shotgun (WGS) entry which is preliminary data.</text>
</comment>
<dbReference type="Proteomes" id="UP000746612">
    <property type="component" value="Unassembled WGS sequence"/>
</dbReference>
<sequence length="69" mass="7583">MPRLKEILNGLRYLQSLFDVSEGILTLVEASETITVEPMSDVGEEVSSTMSDGSTYDGGHDFSNLHTVY</sequence>
<feature type="region of interest" description="Disordered" evidence="1">
    <location>
        <begin position="39"/>
        <end position="69"/>
    </location>
</feature>
<accession>A0A9N8RRS0</accession>
<evidence type="ECO:0000313" key="3">
    <source>
        <dbReference type="Proteomes" id="UP000746612"/>
    </source>
</evidence>
<name>A0A9N8RRS0_GIBZA</name>
<gene>
    <name evidence="2" type="ORF">MDCFG202_LOCUS600641</name>
</gene>
<dbReference type="AlphaFoldDB" id="A0A9N8RRS0"/>
<organism evidence="2 3">
    <name type="scientific">Gibberella zeae</name>
    <name type="common">Wheat head blight fungus</name>
    <name type="synonym">Fusarium graminearum</name>
    <dbReference type="NCBI Taxonomy" id="5518"/>
    <lineage>
        <taxon>Eukaryota</taxon>
        <taxon>Fungi</taxon>
        <taxon>Dikarya</taxon>
        <taxon>Ascomycota</taxon>
        <taxon>Pezizomycotina</taxon>
        <taxon>Sordariomycetes</taxon>
        <taxon>Hypocreomycetidae</taxon>
        <taxon>Hypocreales</taxon>
        <taxon>Nectriaceae</taxon>
        <taxon>Fusarium</taxon>
    </lineage>
</organism>
<protein>
    <submittedName>
        <fullName evidence="2">Uncharacterized protein</fullName>
    </submittedName>
</protein>